<evidence type="ECO:0000313" key="8">
    <source>
        <dbReference type="Proteomes" id="UP000265140"/>
    </source>
</evidence>
<dbReference type="Ensembl" id="ENSELUT00000047365.2">
    <property type="protein sequence ID" value="ENSELUP00000076607.2"/>
    <property type="gene ID" value="ENSELUG00000011552.3"/>
</dbReference>
<name>A0A6Q2ZFT7_ESOLU</name>
<feature type="chain" id="PRO_5044345593" description="Olfactomedin-like domain-containing protein" evidence="5">
    <location>
        <begin position="21"/>
        <end position="1168"/>
    </location>
</feature>
<evidence type="ECO:0000256" key="3">
    <source>
        <dbReference type="PROSITE-ProRule" id="PRU00446"/>
    </source>
</evidence>
<protein>
    <recommendedName>
        <fullName evidence="6">Olfactomedin-like domain-containing protein</fullName>
    </recommendedName>
</protein>
<dbReference type="Pfam" id="PF02191">
    <property type="entry name" value="OLF"/>
    <property type="match status" value="1"/>
</dbReference>
<dbReference type="InParanoid" id="A0A6Q2ZFT7"/>
<feature type="region of interest" description="Disordered" evidence="4">
    <location>
        <begin position="462"/>
        <end position="482"/>
    </location>
</feature>
<feature type="region of interest" description="Disordered" evidence="4">
    <location>
        <begin position="608"/>
        <end position="628"/>
    </location>
</feature>
<feature type="compositionally biased region" description="Polar residues" evidence="4">
    <location>
        <begin position="192"/>
        <end position="205"/>
    </location>
</feature>
<dbReference type="AlphaFoldDB" id="A0A6Q2ZFT7"/>
<reference evidence="8" key="1">
    <citation type="journal article" date="2014" name="PLoS ONE">
        <title>The genome and linkage map of the northern pike (Esox lucius): conserved synteny revealed between the salmonid sister group and the Neoteleostei.</title>
        <authorList>
            <person name="Rondeau E.B."/>
            <person name="Minkley D.R."/>
            <person name="Leong J.S."/>
            <person name="Messmer A.M."/>
            <person name="Jantzen J.R."/>
            <person name="von Schalburg K.R."/>
            <person name="Lemon C."/>
            <person name="Bird N.H."/>
            <person name="Koop B.F."/>
        </authorList>
    </citation>
    <scope>NUCLEOTIDE SEQUENCE</scope>
</reference>
<evidence type="ECO:0000259" key="6">
    <source>
        <dbReference type="PROSITE" id="PS51132"/>
    </source>
</evidence>
<feature type="compositionally biased region" description="Polar residues" evidence="4">
    <location>
        <begin position="214"/>
        <end position="227"/>
    </location>
</feature>
<keyword evidence="8" id="KW-1185">Reference proteome</keyword>
<sequence>MAKLALVCIICCTFIAFCSAAPKERTSTAKSATTEPVTNAEPIADHGENDTLPEEMDTHQNILTQLLGDYDKVKALSEGSDCRCKCVVRPMSRSACRRIEEGTATAQDFYTVETITSGPECKCACIAPASAVNPCEGEFRLKQLREAGKDNIKLSSIIELLEGSFYGLDLLNLHSVTTKLLTRVENIEKSQALPQSQSQNQSQDKTGPEKSPFVQPQQGKESPSILSNLLPLEKKNRLTDLNDMAAAYQKKEERYEERFIGSHKSSRPLQKTDGSGLSPTTQGSLLNLVMPQNGVRQGVKTGPNGMVIRGMTFYKSDQMVADDGEPGENFFEYDMLSGDGTVNLFIEEQLFQHRAPQKPRGRAGQKAVQPKSTDQEMGAEQTRQSTQPIQTQVETTAKMISSVLANTAPPTIGNTVKGQMVMPIENSDTNSIMGQTTGQTTDGGTEKPIPLMLKPANNIQSTEAPFNTSKSQVGTETTRQMTVRPTDTPVIALESTGLESLRPLEEKDKMQTTISTSRDNNHTTQGQSRATGSSSIKTNGTATTAMTTTATATTATATPATTATPKTVPLATTVPTAVSVAGTIWPTTGSSTLTMSPTKQRQARIFSTRPSTTGPFTTPTTIDPFTTHSAIHPFTTPTTRDPFTTATTIDPFTTHSAIDHFPIPTTPDPFTIPTTPDPFTTTTTTDPFTTTTTTDPFTTPTTTKHFTTTTSTDRFTTPTTTEPFTTTTTTDPFTTPTTTDPFTTPTTTDPFTTPTTTEPFTTTTTTDLFTTPTTTEPFTTPTTTEPFTTPTTTDPFTTPTTTDPFTTPTTTDPFTTPTTTDPFTTPTTTDPFTTPTTTDPFTTPTTTDPFTTPTTTDPFTTTTTTSRRQPAKRRYRLTWEEDVGENGNPEDAKEPGQQTPTRKPGECKDTLATVSEPVLLNTYGRNEGAWMKDPLANDDKIYVTNYYYGNNLLEFRNMVAFKSGRFTNSYKLPYNWAGTGHVVYSGALYYNRAFSRDIIKFDLRRRYVAAWTMLHDAVFEEASTPWQWRGHSDIDFAVDESGLWIVYPALDDEGFLQEVIILTRLNPSDLSTQRETTWRTGLRRNRYGNCFIVCGVLYAVDSYDAKDAYLSYAFDTHTNTQMIPRMPFTNNYTYTTQIDYNPKEGKLYAWDNGHQVTYNINFAYVDPL</sequence>
<evidence type="ECO:0000256" key="1">
    <source>
        <dbReference type="ARBA" id="ARBA00004613"/>
    </source>
</evidence>
<dbReference type="CTD" id="557997"/>
<feature type="compositionally biased region" description="Polar residues" evidence="4">
    <location>
        <begin position="267"/>
        <end position="279"/>
    </location>
</feature>
<accession>A0A6Q2ZFT7</accession>
<dbReference type="GeneTree" id="ENSGT00940000157757"/>
<feature type="region of interest" description="Disordered" evidence="4">
    <location>
        <begin position="190"/>
        <end position="231"/>
    </location>
</feature>
<dbReference type="GeneID" id="105030688"/>
<dbReference type="GO" id="GO:0005615">
    <property type="term" value="C:extracellular space"/>
    <property type="evidence" value="ECO:0007669"/>
    <property type="project" value="TreeGrafter"/>
</dbReference>
<dbReference type="PANTHER" id="PTHR23192">
    <property type="entry name" value="OLFACTOMEDIN-RELATED"/>
    <property type="match status" value="1"/>
</dbReference>
<comment type="subcellular location">
    <subcellularLocation>
        <location evidence="1">Secreted</location>
    </subcellularLocation>
</comment>
<evidence type="ECO:0000313" key="7">
    <source>
        <dbReference type="Ensembl" id="ENSELUP00000076607.2"/>
    </source>
</evidence>
<dbReference type="OMA" id="GHCFVIC"/>
<feature type="region of interest" description="Disordered" evidence="4">
    <location>
        <begin position="502"/>
        <end position="540"/>
    </location>
</feature>
<dbReference type="Proteomes" id="UP000265140">
    <property type="component" value="Chromosome 8"/>
</dbReference>
<dbReference type="PROSITE" id="PS51132">
    <property type="entry name" value="OLF"/>
    <property type="match status" value="1"/>
</dbReference>
<dbReference type="KEGG" id="els:105030688"/>
<dbReference type="RefSeq" id="XP_028977206.2">
    <property type="nucleotide sequence ID" value="XM_029121373.2"/>
</dbReference>
<feature type="compositionally biased region" description="Low complexity" evidence="4">
    <location>
        <begin position="668"/>
        <end position="865"/>
    </location>
</feature>
<evidence type="ECO:0000256" key="2">
    <source>
        <dbReference type="ARBA" id="ARBA00022525"/>
    </source>
</evidence>
<keyword evidence="5" id="KW-0732">Signal</keyword>
<feature type="signal peptide" evidence="5">
    <location>
        <begin position="1"/>
        <end position="20"/>
    </location>
</feature>
<evidence type="ECO:0000256" key="5">
    <source>
        <dbReference type="SAM" id="SignalP"/>
    </source>
</evidence>
<dbReference type="FunCoup" id="A0A6Q2ZFT7">
    <property type="interactions" value="26"/>
</dbReference>
<dbReference type="GO" id="GO:0007165">
    <property type="term" value="P:signal transduction"/>
    <property type="evidence" value="ECO:0007669"/>
    <property type="project" value="TreeGrafter"/>
</dbReference>
<feature type="region of interest" description="Disordered" evidence="4">
    <location>
        <begin position="664"/>
        <end position="908"/>
    </location>
</feature>
<comment type="caution">
    <text evidence="3">Lacks conserved residue(s) required for the propagation of feature annotation.</text>
</comment>
<reference evidence="7" key="4">
    <citation type="submission" date="2025-09" db="UniProtKB">
        <authorList>
            <consortium name="Ensembl"/>
        </authorList>
    </citation>
    <scope>IDENTIFICATION</scope>
</reference>
<dbReference type="PANTHER" id="PTHR23192:SF37">
    <property type="entry name" value="OLFACTOMEDIN-LIKE PROTEIN 2B"/>
    <property type="match status" value="1"/>
</dbReference>
<reference evidence="7" key="3">
    <citation type="submission" date="2025-08" db="UniProtKB">
        <authorList>
            <consortium name="Ensembl"/>
        </authorList>
    </citation>
    <scope>IDENTIFICATION</scope>
</reference>
<dbReference type="SMART" id="SM00284">
    <property type="entry name" value="OLF"/>
    <property type="match status" value="1"/>
</dbReference>
<feature type="region of interest" description="Disordered" evidence="4">
    <location>
        <begin position="257"/>
        <end position="279"/>
    </location>
</feature>
<keyword evidence="2" id="KW-0964">Secreted</keyword>
<reference evidence="7" key="2">
    <citation type="submission" date="2020-02" db="EMBL/GenBank/DDBJ databases">
        <title>Esox lucius (northern pike) genome, fEsoLuc1, primary haplotype.</title>
        <authorList>
            <person name="Myers G."/>
            <person name="Karagic N."/>
            <person name="Meyer A."/>
            <person name="Pippel M."/>
            <person name="Reichard M."/>
            <person name="Winkler S."/>
            <person name="Tracey A."/>
            <person name="Sims Y."/>
            <person name="Howe K."/>
            <person name="Rhie A."/>
            <person name="Formenti G."/>
            <person name="Durbin R."/>
            <person name="Fedrigo O."/>
            <person name="Jarvis E.D."/>
        </authorList>
    </citation>
    <scope>NUCLEOTIDE SEQUENCE [LARGE SCALE GENOMIC DNA]</scope>
</reference>
<dbReference type="Bgee" id="ENSELUG00000011552">
    <property type="expression patterns" value="Expressed in spleen and 12 other cell types or tissues"/>
</dbReference>
<feature type="domain" description="Olfactomedin-like" evidence="6">
    <location>
        <begin position="906"/>
        <end position="1164"/>
    </location>
</feature>
<feature type="compositionally biased region" description="Polar residues" evidence="4">
    <location>
        <begin position="511"/>
        <end position="540"/>
    </location>
</feature>
<feature type="compositionally biased region" description="Polar residues" evidence="4">
    <location>
        <begin position="381"/>
        <end position="390"/>
    </location>
</feature>
<dbReference type="InterPro" id="IPR050605">
    <property type="entry name" value="Olfactomedin-like_domain"/>
</dbReference>
<feature type="region of interest" description="Disordered" evidence="4">
    <location>
        <begin position="353"/>
        <end position="390"/>
    </location>
</feature>
<evidence type="ECO:0000256" key="4">
    <source>
        <dbReference type="SAM" id="MobiDB-lite"/>
    </source>
</evidence>
<organism evidence="7 8">
    <name type="scientific">Esox lucius</name>
    <name type="common">Northern pike</name>
    <dbReference type="NCBI Taxonomy" id="8010"/>
    <lineage>
        <taxon>Eukaryota</taxon>
        <taxon>Metazoa</taxon>
        <taxon>Chordata</taxon>
        <taxon>Craniata</taxon>
        <taxon>Vertebrata</taxon>
        <taxon>Euteleostomi</taxon>
        <taxon>Actinopterygii</taxon>
        <taxon>Neopterygii</taxon>
        <taxon>Teleostei</taxon>
        <taxon>Protacanthopterygii</taxon>
        <taxon>Esociformes</taxon>
        <taxon>Esocidae</taxon>
        <taxon>Esox</taxon>
    </lineage>
</organism>
<dbReference type="InterPro" id="IPR003112">
    <property type="entry name" value="Olfac-like_dom"/>
</dbReference>
<proteinExistence type="predicted"/>